<dbReference type="InterPro" id="IPR020846">
    <property type="entry name" value="MFS_dom"/>
</dbReference>
<comment type="caution">
    <text evidence="10">The sequence shown here is derived from an EMBL/GenBank/DDBJ whole genome shotgun (WGS) entry which is preliminary data.</text>
</comment>
<reference evidence="10" key="2">
    <citation type="submission" date="2020-10" db="EMBL/GenBank/DDBJ databases">
        <title>Mucilaginibacter sp. nov., isolated from soil.</title>
        <authorList>
            <person name="Jeon C.O."/>
        </authorList>
    </citation>
    <scope>NUCLEOTIDE SEQUENCE</scope>
    <source>
        <strain evidence="10">R11</strain>
    </source>
</reference>
<feature type="transmembrane region" description="Helical" evidence="8">
    <location>
        <begin position="106"/>
        <end position="127"/>
    </location>
</feature>
<dbReference type="SUPFAM" id="SSF103473">
    <property type="entry name" value="MFS general substrate transporter"/>
    <property type="match status" value="1"/>
</dbReference>
<proteinExistence type="inferred from homology"/>
<feature type="transmembrane region" description="Helical" evidence="8">
    <location>
        <begin position="167"/>
        <end position="187"/>
    </location>
</feature>
<evidence type="ECO:0000256" key="5">
    <source>
        <dbReference type="ARBA" id="ARBA00022692"/>
    </source>
</evidence>
<dbReference type="GO" id="GO:0016020">
    <property type="term" value="C:membrane"/>
    <property type="evidence" value="ECO:0007669"/>
    <property type="project" value="UniProtKB-SubCell"/>
</dbReference>
<feature type="transmembrane region" description="Helical" evidence="8">
    <location>
        <begin position="52"/>
        <end position="69"/>
    </location>
</feature>
<dbReference type="PROSITE" id="PS00216">
    <property type="entry name" value="SUGAR_TRANSPORT_1"/>
    <property type="match status" value="1"/>
</dbReference>
<dbReference type="PANTHER" id="PTHR23504:SF15">
    <property type="entry name" value="MAJOR FACILITATOR SUPERFAMILY (MFS) PROFILE DOMAIN-CONTAINING PROTEIN"/>
    <property type="match status" value="1"/>
</dbReference>
<comment type="similarity">
    <text evidence="3">Belongs to the major facilitator superfamily. TCR/Tet family.</text>
</comment>
<evidence type="ECO:0000256" key="6">
    <source>
        <dbReference type="ARBA" id="ARBA00022989"/>
    </source>
</evidence>
<evidence type="ECO:0000256" key="2">
    <source>
        <dbReference type="ARBA" id="ARBA00004141"/>
    </source>
</evidence>
<feature type="transmembrane region" description="Helical" evidence="8">
    <location>
        <begin position="219"/>
        <end position="243"/>
    </location>
</feature>
<keyword evidence="5 8" id="KW-0812">Transmembrane</keyword>
<dbReference type="PROSITE" id="PS50850">
    <property type="entry name" value="MFS"/>
    <property type="match status" value="1"/>
</dbReference>
<dbReference type="Proteomes" id="UP000638732">
    <property type="component" value="Unassembled WGS sequence"/>
</dbReference>
<accession>A0A965ZIK3</accession>
<feature type="transmembrane region" description="Helical" evidence="8">
    <location>
        <begin position="310"/>
        <end position="331"/>
    </location>
</feature>
<reference evidence="10" key="1">
    <citation type="submission" date="2020-01" db="EMBL/GenBank/DDBJ databases">
        <authorList>
            <person name="Seo Y.L."/>
        </authorList>
    </citation>
    <scope>NUCLEOTIDE SEQUENCE</scope>
    <source>
        <strain evidence="10">R11</strain>
    </source>
</reference>
<dbReference type="EMBL" id="WWEO01000045">
    <property type="protein sequence ID" value="NCD71730.1"/>
    <property type="molecule type" value="Genomic_DNA"/>
</dbReference>
<feature type="transmembrane region" description="Helical" evidence="8">
    <location>
        <begin position="381"/>
        <end position="398"/>
    </location>
</feature>
<evidence type="ECO:0000256" key="3">
    <source>
        <dbReference type="ARBA" id="ARBA00007520"/>
    </source>
</evidence>
<keyword evidence="6 8" id="KW-1133">Transmembrane helix</keyword>
<evidence type="ECO:0000256" key="1">
    <source>
        <dbReference type="ARBA" id="ARBA00003279"/>
    </source>
</evidence>
<evidence type="ECO:0000259" key="9">
    <source>
        <dbReference type="PROSITE" id="PS50850"/>
    </source>
</evidence>
<feature type="transmembrane region" description="Helical" evidence="8">
    <location>
        <begin position="343"/>
        <end position="369"/>
    </location>
</feature>
<sequence length="411" mass="44317">MSEQPKRQAALGFIFVTLLIDITGFGIIIPVIPKLLEHLIHGNLSDAARYGGWMTFAYSFMQFLFAPVLGNLSDKYGRRPVLLGSLMGFAIDYTFLAFAPTVWWLFVGRIIAGITGASFTTASAYIADISEPEKRAQNFGIIGAAFGIGFIIGPVLGGVLGQYSTKLPFLAAAGLALLNAIYGFFILPESLAPENRRPFEWKRANPVGSLMQLKKHPEVSGLIGSLVLIYIAAHAVQSTWTFFTMSRFGWNEALVGYSLGLVGLLSGLVQGLLIRVTIPKLGQKKSIVLGLLLYSIALCLFAFATHSWMMFAILAIYCLGGIAGPALQGLISTQIPANEQGELQGGLTSLMSVTSIVGPPLMTTLFAWFTGKSAPVHFPGAPFLMGSILMLASTLLAVRNFKRARQKVTVE</sequence>
<feature type="domain" description="Major facilitator superfamily (MFS) profile" evidence="9">
    <location>
        <begin position="10"/>
        <end position="405"/>
    </location>
</feature>
<keyword evidence="4" id="KW-0813">Transport</keyword>
<evidence type="ECO:0000256" key="8">
    <source>
        <dbReference type="SAM" id="Phobius"/>
    </source>
</evidence>
<feature type="transmembrane region" description="Helical" evidence="8">
    <location>
        <begin position="12"/>
        <end position="32"/>
    </location>
</feature>
<comment type="function">
    <text evidence="1">Resistance to tetracycline by an active tetracycline efflux. This is an energy-dependent process that decreases the accumulation of the antibiotic in whole cells. This protein functions as a metal-tetracycline/H(+) antiporter.</text>
</comment>
<dbReference type="InterPro" id="IPR011701">
    <property type="entry name" value="MFS"/>
</dbReference>
<dbReference type="InterPro" id="IPR005829">
    <property type="entry name" value="Sugar_transporter_CS"/>
</dbReference>
<dbReference type="GO" id="GO:0022857">
    <property type="term" value="F:transmembrane transporter activity"/>
    <property type="evidence" value="ECO:0007669"/>
    <property type="project" value="InterPro"/>
</dbReference>
<feature type="transmembrane region" description="Helical" evidence="8">
    <location>
        <begin position="139"/>
        <end position="161"/>
    </location>
</feature>
<comment type="subcellular location">
    <subcellularLocation>
        <location evidence="2">Membrane</location>
        <topology evidence="2">Multi-pass membrane protein</topology>
    </subcellularLocation>
</comment>
<keyword evidence="7 8" id="KW-0472">Membrane</keyword>
<organism evidence="10 11">
    <name type="scientific">Mucilaginibacter agri</name>
    <dbReference type="NCBI Taxonomy" id="2695265"/>
    <lineage>
        <taxon>Bacteria</taxon>
        <taxon>Pseudomonadati</taxon>
        <taxon>Bacteroidota</taxon>
        <taxon>Sphingobacteriia</taxon>
        <taxon>Sphingobacteriales</taxon>
        <taxon>Sphingobacteriaceae</taxon>
        <taxon>Mucilaginibacter</taxon>
    </lineage>
</organism>
<keyword evidence="11" id="KW-1185">Reference proteome</keyword>
<feature type="transmembrane region" description="Helical" evidence="8">
    <location>
        <begin position="255"/>
        <end position="274"/>
    </location>
</feature>
<dbReference type="InterPro" id="IPR036259">
    <property type="entry name" value="MFS_trans_sf"/>
</dbReference>
<dbReference type="AlphaFoldDB" id="A0A965ZIK3"/>
<feature type="transmembrane region" description="Helical" evidence="8">
    <location>
        <begin position="81"/>
        <end position="100"/>
    </location>
</feature>
<dbReference type="InterPro" id="IPR001958">
    <property type="entry name" value="Tet-R_TetA/multi-R_MdtG-like"/>
</dbReference>
<feature type="transmembrane region" description="Helical" evidence="8">
    <location>
        <begin position="286"/>
        <end position="304"/>
    </location>
</feature>
<evidence type="ECO:0000313" key="10">
    <source>
        <dbReference type="EMBL" id="NCD71730.1"/>
    </source>
</evidence>
<dbReference type="Gene3D" id="1.20.1250.20">
    <property type="entry name" value="MFS general substrate transporter like domains"/>
    <property type="match status" value="1"/>
</dbReference>
<gene>
    <name evidence="10" type="ORF">GSY63_20365</name>
</gene>
<dbReference type="PANTHER" id="PTHR23504">
    <property type="entry name" value="MAJOR FACILITATOR SUPERFAMILY DOMAIN-CONTAINING PROTEIN 10"/>
    <property type="match status" value="1"/>
</dbReference>
<evidence type="ECO:0000256" key="7">
    <source>
        <dbReference type="ARBA" id="ARBA00023136"/>
    </source>
</evidence>
<name>A0A965ZIK3_9SPHI</name>
<dbReference type="Pfam" id="PF07690">
    <property type="entry name" value="MFS_1"/>
    <property type="match status" value="2"/>
</dbReference>
<dbReference type="RefSeq" id="WP_166587711.1">
    <property type="nucleotide sequence ID" value="NZ_WWEO01000045.1"/>
</dbReference>
<dbReference type="CDD" id="cd17388">
    <property type="entry name" value="MFS_TetA"/>
    <property type="match status" value="1"/>
</dbReference>
<dbReference type="PRINTS" id="PR01035">
    <property type="entry name" value="TCRTETA"/>
</dbReference>
<evidence type="ECO:0000313" key="11">
    <source>
        <dbReference type="Proteomes" id="UP000638732"/>
    </source>
</evidence>
<evidence type="ECO:0000256" key="4">
    <source>
        <dbReference type="ARBA" id="ARBA00022448"/>
    </source>
</evidence>
<protein>
    <submittedName>
        <fullName evidence="10">MFS transporter</fullName>
    </submittedName>
</protein>